<organism evidence="1 2">
    <name type="scientific">Streptomyces alboflavus</name>
    <dbReference type="NCBI Taxonomy" id="67267"/>
    <lineage>
        <taxon>Bacteria</taxon>
        <taxon>Bacillati</taxon>
        <taxon>Actinomycetota</taxon>
        <taxon>Actinomycetes</taxon>
        <taxon>Kitasatosporales</taxon>
        <taxon>Streptomycetaceae</taxon>
        <taxon>Streptomyces</taxon>
    </lineage>
</organism>
<dbReference type="RefSeq" id="WP_087882971.1">
    <property type="nucleotide sequence ID" value="NZ_CP021748.1"/>
</dbReference>
<dbReference type="EMBL" id="CP021748">
    <property type="protein sequence ID" value="ARX81578.1"/>
    <property type="molecule type" value="Genomic_DNA"/>
</dbReference>
<evidence type="ECO:0000313" key="1">
    <source>
        <dbReference type="EMBL" id="ARX81578.1"/>
    </source>
</evidence>
<keyword evidence="2" id="KW-1185">Reference proteome</keyword>
<evidence type="ECO:0000313" key="2">
    <source>
        <dbReference type="Proteomes" id="UP000195880"/>
    </source>
</evidence>
<dbReference type="Proteomes" id="UP000195880">
    <property type="component" value="Chromosome"/>
</dbReference>
<protein>
    <submittedName>
        <fullName evidence="1">Uncharacterized protein</fullName>
    </submittedName>
</protein>
<sequence length="85" mass="9177">MPRTEIVTILPPAGAVPHESAFKHTDEDGDRLLIATALLADNKPGIYFRTDHNGSSLPVDDLPRLIAQLQSIADASRTEAEEAQS</sequence>
<dbReference type="KEGG" id="salf:SMD44_00976"/>
<proteinExistence type="predicted"/>
<dbReference type="OrthoDB" id="4329910at2"/>
<accession>A0A1Z1W570</accession>
<gene>
    <name evidence="1" type="ORF">SMD44_00976</name>
</gene>
<reference evidence="1 2" key="1">
    <citation type="submission" date="2017-05" db="EMBL/GenBank/DDBJ databases">
        <title>Streptomyces alboflavus Genome sequencing and assembly.</title>
        <authorList>
            <person name="Wang Y."/>
            <person name="Du B."/>
            <person name="Ding Y."/>
            <person name="Liu H."/>
            <person name="Hou Q."/>
            <person name="Liu K."/>
            <person name="Wang C."/>
            <person name="Yao L."/>
        </authorList>
    </citation>
    <scope>NUCLEOTIDE SEQUENCE [LARGE SCALE GENOMIC DNA]</scope>
    <source>
        <strain evidence="1 2">MDJK44</strain>
    </source>
</reference>
<dbReference type="AlphaFoldDB" id="A0A1Z1W570"/>
<name>A0A1Z1W570_9ACTN</name>